<evidence type="ECO:0000313" key="3">
    <source>
        <dbReference type="EMBL" id="MCQ4081627.1"/>
    </source>
</evidence>
<protein>
    <submittedName>
        <fullName evidence="3">SPW repeat protein</fullName>
    </submittedName>
</protein>
<feature type="transmembrane region" description="Helical" evidence="1">
    <location>
        <begin position="63"/>
        <end position="83"/>
    </location>
</feature>
<keyword evidence="1" id="KW-0472">Membrane</keyword>
<keyword evidence="4" id="KW-1185">Reference proteome</keyword>
<name>A0ABT1PVF1_9ACTN</name>
<reference evidence="3" key="1">
    <citation type="submission" date="2022-06" db="EMBL/GenBank/DDBJ databases">
        <title>Draft genome sequence of Streptomyces sp. RB6PN25 isolated from peat swamp forest in Thailand.</title>
        <authorList>
            <person name="Duangmal K."/>
            <person name="Klaysubun C."/>
        </authorList>
    </citation>
    <scope>NUCLEOTIDE SEQUENCE</scope>
    <source>
        <strain evidence="3">RB6PN25</strain>
    </source>
</reference>
<dbReference type="InterPro" id="IPR005530">
    <property type="entry name" value="SPW"/>
</dbReference>
<evidence type="ECO:0000313" key="4">
    <source>
        <dbReference type="Proteomes" id="UP001057702"/>
    </source>
</evidence>
<feature type="transmembrane region" description="Helical" evidence="1">
    <location>
        <begin position="28"/>
        <end position="48"/>
    </location>
</feature>
<dbReference type="Pfam" id="PF03779">
    <property type="entry name" value="SPW"/>
    <property type="match status" value="1"/>
</dbReference>
<feature type="domain" description="SPW repeat-containing integral membrane" evidence="2">
    <location>
        <begin position="35"/>
        <end position="132"/>
    </location>
</feature>
<gene>
    <name evidence="3" type="ORF">NGB36_13670</name>
</gene>
<proteinExistence type="predicted"/>
<dbReference type="RefSeq" id="WP_255920523.1">
    <property type="nucleotide sequence ID" value="NZ_JANFNG010000008.1"/>
</dbReference>
<evidence type="ECO:0000259" key="2">
    <source>
        <dbReference type="Pfam" id="PF03779"/>
    </source>
</evidence>
<sequence length="147" mass="15309">MADLSHRPGDITAHPDVHEMRERYARMLGGRAVAVDGLLLLAGLYAAVSPWTVHFSTLRTPLAINNVITGLAVAAFGVGLAIAAERLLGLSWAVSAIGVWLIISPWVVTRSPDTGIMATQIATGAVICVLGLAGAAMGMRSSKARPV</sequence>
<evidence type="ECO:0000256" key="1">
    <source>
        <dbReference type="SAM" id="Phobius"/>
    </source>
</evidence>
<keyword evidence="1" id="KW-1133">Transmembrane helix</keyword>
<comment type="caution">
    <text evidence="3">The sequence shown here is derived from an EMBL/GenBank/DDBJ whole genome shotgun (WGS) entry which is preliminary data.</text>
</comment>
<dbReference type="Proteomes" id="UP001057702">
    <property type="component" value="Unassembled WGS sequence"/>
</dbReference>
<keyword evidence="1" id="KW-0812">Transmembrane</keyword>
<feature type="transmembrane region" description="Helical" evidence="1">
    <location>
        <begin position="114"/>
        <end position="136"/>
    </location>
</feature>
<feature type="transmembrane region" description="Helical" evidence="1">
    <location>
        <begin position="90"/>
        <end position="108"/>
    </location>
</feature>
<dbReference type="EMBL" id="JANFNG010000008">
    <property type="protein sequence ID" value="MCQ4081627.1"/>
    <property type="molecule type" value="Genomic_DNA"/>
</dbReference>
<organism evidence="3 4">
    <name type="scientific">Streptomyces humicola</name>
    <dbReference type="NCBI Taxonomy" id="2953240"/>
    <lineage>
        <taxon>Bacteria</taxon>
        <taxon>Bacillati</taxon>
        <taxon>Actinomycetota</taxon>
        <taxon>Actinomycetes</taxon>
        <taxon>Kitasatosporales</taxon>
        <taxon>Streptomycetaceae</taxon>
        <taxon>Streptomyces</taxon>
    </lineage>
</organism>
<accession>A0ABT1PVF1</accession>